<feature type="compositionally biased region" description="Low complexity" evidence="1">
    <location>
        <begin position="340"/>
        <end position="350"/>
    </location>
</feature>
<feature type="non-terminal residue" evidence="2">
    <location>
        <position position="1"/>
    </location>
</feature>
<organism evidence="2 3">
    <name type="scientific">Electrophorus voltai</name>
    <dbReference type="NCBI Taxonomy" id="2609070"/>
    <lineage>
        <taxon>Eukaryota</taxon>
        <taxon>Metazoa</taxon>
        <taxon>Chordata</taxon>
        <taxon>Craniata</taxon>
        <taxon>Vertebrata</taxon>
        <taxon>Euteleostomi</taxon>
        <taxon>Actinopterygii</taxon>
        <taxon>Neopterygii</taxon>
        <taxon>Teleostei</taxon>
        <taxon>Ostariophysi</taxon>
        <taxon>Gymnotiformes</taxon>
        <taxon>Gymnotoidei</taxon>
        <taxon>Gymnotidae</taxon>
        <taxon>Electrophorus</taxon>
    </lineage>
</organism>
<keyword evidence="3" id="KW-1185">Reference proteome</keyword>
<feature type="region of interest" description="Disordered" evidence="1">
    <location>
        <begin position="209"/>
        <end position="383"/>
    </location>
</feature>
<proteinExistence type="predicted"/>
<name>A0AAD8Z6Z4_9TELE</name>
<feature type="compositionally biased region" description="Polar residues" evidence="1">
    <location>
        <begin position="283"/>
        <end position="306"/>
    </location>
</feature>
<accession>A0AAD8Z6Z4</accession>
<evidence type="ECO:0000313" key="2">
    <source>
        <dbReference type="EMBL" id="KAK1794233.1"/>
    </source>
</evidence>
<feature type="region of interest" description="Disordered" evidence="1">
    <location>
        <begin position="401"/>
        <end position="436"/>
    </location>
</feature>
<feature type="compositionally biased region" description="Gly residues" evidence="1">
    <location>
        <begin position="243"/>
        <end position="257"/>
    </location>
</feature>
<evidence type="ECO:0000256" key="1">
    <source>
        <dbReference type="SAM" id="MobiDB-lite"/>
    </source>
</evidence>
<dbReference type="EMBL" id="JAROKS010000017">
    <property type="protein sequence ID" value="KAK1794233.1"/>
    <property type="molecule type" value="Genomic_DNA"/>
</dbReference>
<gene>
    <name evidence="2" type="ORF">P4O66_011124</name>
</gene>
<sequence length="791" mass="85041">MLPLYSASGCSVPFGTIRLAVRERVTMDVKSESWRQLPEHSGQTREGCTSLHASPAWRRSGDKSYWESLVAQVYGPPRAACPQSEGEHTDNWLVALEQPQAHPTQPQLPAFAKQTAPMPALLNVTGTESSHHLDYPNSHCRERLPSLTPSLGESTLGSLESLESQSGLESREKAQIKPGPSTQKAKLCCLAPVQMAWLPLRRRVVMNDSSNHACGHDNSTNQVKQKPPITPVLSSSSVKANGSGPGNGEAEWGGAGIASGSHSPESTAGRGSPRTAVKERNTLSDGVQDATQDLTTRVQMPASENSKLPPGNLMRKTLGHRRGSAPQPTPVTAPITPKHSSSLSSITITSRMVARSSSLPDTSLPSQAGGREPSAIAINKPHTDLGQRKALVIKVAEHRAQTTTSIQSSNKDSPFNADSRPPNQNTEECYSSSFPNLTTRGSFVPANSTFISMKNHTSHASINIAGRDNHPPGISNVPCKEVPPLEPRASVVLRRKPTRIKVVEQRDQLIGERNGTVARPEHRHSYTGGLCTTSSTSYTNNPSVSNIKPLIANESSHLRFPEVGSAQPGGRKKEVREFHRSTLSVQLRNTNINPSSMDKPCSRVGLCPQRPASCYASLFSPGEPRAKAGTDPEFQKSSAHGTHCAVLALKAAAVIANIKAQSQQRRRAQTRVRCSVAETAPAASSNHTEISGADVMHSGEWSAGASLPWGRERAGMEKQGRASFIPLQSTAGLSANLHVLSVSQARFLALTSLHFNTSVEYVYVSLQDALQPEFIQHSQAQVQHLLSTDTA</sequence>
<feature type="compositionally biased region" description="Basic and acidic residues" evidence="1">
    <location>
        <begin position="129"/>
        <end position="144"/>
    </location>
</feature>
<dbReference type="AlphaFoldDB" id="A0AAD8Z6Z4"/>
<dbReference type="Proteomes" id="UP001239994">
    <property type="component" value="Unassembled WGS sequence"/>
</dbReference>
<feature type="compositionally biased region" description="Polar residues" evidence="1">
    <location>
        <begin position="355"/>
        <end position="366"/>
    </location>
</feature>
<comment type="caution">
    <text evidence="2">The sequence shown here is derived from an EMBL/GenBank/DDBJ whole genome shotgun (WGS) entry which is preliminary data.</text>
</comment>
<feature type="compositionally biased region" description="Polar residues" evidence="1">
    <location>
        <begin position="401"/>
        <end position="413"/>
    </location>
</feature>
<feature type="compositionally biased region" description="Polar residues" evidence="1">
    <location>
        <begin position="421"/>
        <end position="436"/>
    </location>
</feature>
<feature type="compositionally biased region" description="Low complexity" evidence="1">
    <location>
        <begin position="145"/>
        <end position="168"/>
    </location>
</feature>
<feature type="region of interest" description="Disordered" evidence="1">
    <location>
        <begin position="33"/>
        <end position="56"/>
    </location>
</feature>
<evidence type="ECO:0000313" key="3">
    <source>
        <dbReference type="Proteomes" id="UP001239994"/>
    </source>
</evidence>
<feature type="compositionally biased region" description="Polar residues" evidence="1">
    <location>
        <begin position="209"/>
        <end position="224"/>
    </location>
</feature>
<reference evidence="2" key="1">
    <citation type="submission" date="2023-03" db="EMBL/GenBank/DDBJ databases">
        <title>Electrophorus voltai genome.</title>
        <authorList>
            <person name="Bian C."/>
        </authorList>
    </citation>
    <scope>NUCLEOTIDE SEQUENCE</scope>
    <source>
        <strain evidence="2">CB-2022</strain>
        <tissue evidence="2">Muscle</tissue>
    </source>
</reference>
<feature type="region of interest" description="Disordered" evidence="1">
    <location>
        <begin position="128"/>
        <end position="183"/>
    </location>
</feature>
<protein>
    <submittedName>
        <fullName evidence="2">Uncharacterized protein</fullName>
    </submittedName>
</protein>